<dbReference type="InterPro" id="IPR001623">
    <property type="entry name" value="DnaJ_domain"/>
</dbReference>
<gene>
    <name evidence="3" type="ORF">LY90DRAFT_697629</name>
</gene>
<dbReference type="STRING" id="1754190.A0A1Y2FFN8"/>
<keyword evidence="4" id="KW-1185">Reference proteome</keyword>
<dbReference type="InterPro" id="IPR036869">
    <property type="entry name" value="J_dom_sf"/>
</dbReference>
<sequence>MSNDTETIIESRDPQNTRKLICTVCKKTVEYTYDARFNTSDTVKVRCFFCSSINTDTPNASSSHRKQSSSSHKPTASFFGTGKVGTDEKPIDMEYYDILGVKATATQTEIKKAYRIMALKYHPDKNLNDAEAGEKFKKVAEAYQILSDPDLRANYNKYGKSDANNELFSDPSEFFRQQFGGEKFSDLIGDISIFNDLSNAAAEPVNKTPQETEEELQRKQLERQKRVSALSSKLIERLSTYTHSFPLDELTNKSMNVNLKEVSQNAMSILKDIMAGEAEELKNENYGVELLHTIGYIYRNKAEQALAQYDVDNGAIHRKLFGYTTKFSSLVREKGHIISETVGTLKTAIDLQQSFNKLQEAEKNESILSPEEQERKAKLEFEAANKGMETVWRGSKLEIESVLREVCDNVLYDSSASAELKRRRADALLAIGEVFMAVKPDPNATSSSPFPGNMSF</sequence>
<dbReference type="AlphaFoldDB" id="A0A1Y2FFN8"/>
<dbReference type="SUPFAM" id="SSF46565">
    <property type="entry name" value="Chaperone J-domain"/>
    <property type="match status" value="1"/>
</dbReference>
<evidence type="ECO:0000256" key="1">
    <source>
        <dbReference type="SAM" id="MobiDB-lite"/>
    </source>
</evidence>
<dbReference type="SMART" id="SM00271">
    <property type="entry name" value="DnaJ"/>
    <property type="match status" value="1"/>
</dbReference>
<dbReference type="PANTHER" id="PTHR44924:SF1">
    <property type="entry name" value="DNAJ SUBFAMILY A MEMBER 2"/>
    <property type="match status" value="1"/>
</dbReference>
<evidence type="ECO:0000313" key="4">
    <source>
        <dbReference type="Proteomes" id="UP000193920"/>
    </source>
</evidence>
<dbReference type="Pfam" id="PF14308">
    <property type="entry name" value="DnaJ-X"/>
    <property type="match status" value="1"/>
</dbReference>
<evidence type="ECO:0000259" key="2">
    <source>
        <dbReference type="PROSITE" id="PS50076"/>
    </source>
</evidence>
<evidence type="ECO:0000313" key="3">
    <source>
        <dbReference type="EMBL" id="ORY81635.1"/>
    </source>
</evidence>
<dbReference type="CDD" id="cd06257">
    <property type="entry name" value="DnaJ"/>
    <property type="match status" value="1"/>
</dbReference>
<reference evidence="3 4" key="1">
    <citation type="submission" date="2016-08" db="EMBL/GenBank/DDBJ databases">
        <title>A Parts List for Fungal Cellulosomes Revealed by Comparative Genomics.</title>
        <authorList>
            <consortium name="DOE Joint Genome Institute"/>
            <person name="Haitjema C.H."/>
            <person name="Gilmore S.P."/>
            <person name="Henske J.K."/>
            <person name="Solomon K.V."/>
            <person name="De Groot R."/>
            <person name="Kuo A."/>
            <person name="Mondo S.J."/>
            <person name="Salamov A.A."/>
            <person name="Labutti K."/>
            <person name="Zhao Z."/>
            <person name="Chiniquy J."/>
            <person name="Barry K."/>
            <person name="Brewer H.M."/>
            <person name="Purvine S.O."/>
            <person name="Wright A.T."/>
            <person name="Boxma B."/>
            <person name="Van Alen T."/>
            <person name="Hackstein J.H."/>
            <person name="Baker S.E."/>
            <person name="Grigoriev I.V."/>
            <person name="O'Malley M.A."/>
        </authorList>
    </citation>
    <scope>NUCLEOTIDE SEQUENCE [LARGE SCALE GENOMIC DNA]</scope>
    <source>
        <strain evidence="3 4">G1</strain>
    </source>
</reference>
<dbReference type="Pfam" id="PF00226">
    <property type="entry name" value="DnaJ"/>
    <property type="match status" value="1"/>
</dbReference>
<dbReference type="PANTHER" id="PTHR44924">
    <property type="entry name" value="DNAJ SUBFAMILY A MEMBER 2"/>
    <property type="match status" value="1"/>
</dbReference>
<proteinExistence type="predicted"/>
<dbReference type="Proteomes" id="UP000193920">
    <property type="component" value="Unassembled WGS sequence"/>
</dbReference>
<dbReference type="Gene3D" id="1.10.287.110">
    <property type="entry name" value="DnaJ domain"/>
    <property type="match status" value="1"/>
</dbReference>
<dbReference type="PROSITE" id="PS50076">
    <property type="entry name" value="DNAJ_2"/>
    <property type="match status" value="1"/>
</dbReference>
<dbReference type="OrthoDB" id="552049at2759"/>
<feature type="domain" description="J" evidence="2">
    <location>
        <begin position="94"/>
        <end position="159"/>
    </location>
</feature>
<dbReference type="PRINTS" id="PR00625">
    <property type="entry name" value="JDOMAIN"/>
</dbReference>
<organism evidence="3 4">
    <name type="scientific">Neocallimastix californiae</name>
    <dbReference type="NCBI Taxonomy" id="1754190"/>
    <lineage>
        <taxon>Eukaryota</taxon>
        <taxon>Fungi</taxon>
        <taxon>Fungi incertae sedis</taxon>
        <taxon>Chytridiomycota</taxon>
        <taxon>Chytridiomycota incertae sedis</taxon>
        <taxon>Neocallimastigomycetes</taxon>
        <taxon>Neocallimastigales</taxon>
        <taxon>Neocallimastigaceae</taxon>
        <taxon>Neocallimastix</taxon>
    </lineage>
</organism>
<name>A0A1Y2FFN8_9FUNG</name>
<dbReference type="InterPro" id="IPR018253">
    <property type="entry name" value="DnaJ_domain_CS"/>
</dbReference>
<dbReference type="InterPro" id="IPR026894">
    <property type="entry name" value="DnaJ_X"/>
</dbReference>
<dbReference type="PROSITE" id="PS00636">
    <property type="entry name" value="DNAJ_1"/>
    <property type="match status" value="1"/>
</dbReference>
<accession>A0A1Y2FFN8</accession>
<feature type="region of interest" description="Disordered" evidence="1">
    <location>
        <begin position="57"/>
        <end position="81"/>
    </location>
</feature>
<comment type="caution">
    <text evidence="3">The sequence shown here is derived from an EMBL/GenBank/DDBJ whole genome shotgun (WGS) entry which is preliminary data.</text>
</comment>
<dbReference type="EMBL" id="MCOG01000010">
    <property type="protein sequence ID" value="ORY81635.1"/>
    <property type="molecule type" value="Genomic_DNA"/>
</dbReference>
<protein>
    <submittedName>
        <fullName evidence="3">DnaJ-domain-containing protein</fullName>
    </submittedName>
</protein>